<sequence>MTSTKRILTTHAGSLPRPGRLVQLYAHRVNGEPIDEAALAAEGDAATRAVVARQREVGIDVPSDGEQVREGFFLYVQRRMSGFGGRWTRRPSREFDAYPEFAEVRRQALATTKGVTNFSPPMAIGPVRYEDRAANAAEIEGFKTALAAAGDEFADAFITAPSPGIVAMAMKNDYYPDDEAYLHDVAEALKVEYEAAIAAGLMLQIDAPDLALERHLTYADRPVTDFVGFVDRVVATINKAIAGLPRDRIRLHVCWGNYEGPHDHDVPLRDILPSILAADVGTYMMPFANPRHQHEIKVFRDIPLKKDQSLIVGCIDTQTAYVEHPEVVADRLERAAEMVGDPARIQAGTDCGFDTSAGMGRVTSDVVWAKLRSLREGADIAAGRLF</sequence>
<dbReference type="Proteomes" id="UP000630353">
    <property type="component" value="Unassembled WGS sequence"/>
</dbReference>
<protein>
    <submittedName>
        <fullName evidence="2">Methionine synthase</fullName>
    </submittedName>
</protein>
<evidence type="ECO:0000259" key="1">
    <source>
        <dbReference type="Pfam" id="PF01717"/>
    </source>
</evidence>
<dbReference type="Pfam" id="PF01717">
    <property type="entry name" value="Meth_synt_2"/>
    <property type="match status" value="1"/>
</dbReference>
<proteinExistence type="predicted"/>
<dbReference type="GO" id="GO:0003871">
    <property type="term" value="F:5-methyltetrahydropteroyltriglutamate-homocysteine S-methyltransferase activity"/>
    <property type="evidence" value="ECO:0007669"/>
    <property type="project" value="InterPro"/>
</dbReference>
<dbReference type="Gene3D" id="3.20.20.210">
    <property type="match status" value="1"/>
</dbReference>
<gene>
    <name evidence="2" type="ORF">GCM10017083_21540</name>
</gene>
<reference evidence="2" key="2">
    <citation type="submission" date="2020-09" db="EMBL/GenBank/DDBJ databases">
        <authorList>
            <person name="Sun Q."/>
            <person name="Kim S."/>
        </authorList>
    </citation>
    <scope>NUCLEOTIDE SEQUENCE</scope>
    <source>
        <strain evidence="2">KCTC 42651</strain>
    </source>
</reference>
<dbReference type="PANTHER" id="PTHR43844:SF2">
    <property type="entry name" value="SYNTHASE, VITAMIN-B12 INDEPENDENT, PUTATIVE (AFU_ORTHOLOGUE AFUA_3G12060)-RELATED"/>
    <property type="match status" value="1"/>
</dbReference>
<dbReference type="GO" id="GO:0009086">
    <property type="term" value="P:methionine biosynthetic process"/>
    <property type="evidence" value="ECO:0007669"/>
    <property type="project" value="InterPro"/>
</dbReference>
<organism evidence="2 3">
    <name type="scientific">Thalassobaculum fulvum</name>
    <dbReference type="NCBI Taxonomy" id="1633335"/>
    <lineage>
        <taxon>Bacteria</taxon>
        <taxon>Pseudomonadati</taxon>
        <taxon>Pseudomonadota</taxon>
        <taxon>Alphaproteobacteria</taxon>
        <taxon>Rhodospirillales</taxon>
        <taxon>Thalassobaculaceae</taxon>
        <taxon>Thalassobaculum</taxon>
    </lineage>
</organism>
<evidence type="ECO:0000313" key="3">
    <source>
        <dbReference type="Proteomes" id="UP000630353"/>
    </source>
</evidence>
<dbReference type="CDD" id="cd03311">
    <property type="entry name" value="CIMS_C_terminal_like"/>
    <property type="match status" value="1"/>
</dbReference>
<name>A0A918XSD5_9PROT</name>
<dbReference type="EMBL" id="BMZS01000004">
    <property type="protein sequence ID" value="GHD49359.1"/>
    <property type="molecule type" value="Genomic_DNA"/>
</dbReference>
<reference evidence="2" key="1">
    <citation type="journal article" date="2014" name="Int. J. Syst. Evol. Microbiol.">
        <title>Complete genome sequence of Corynebacterium casei LMG S-19264T (=DSM 44701T), isolated from a smear-ripened cheese.</title>
        <authorList>
            <consortium name="US DOE Joint Genome Institute (JGI-PGF)"/>
            <person name="Walter F."/>
            <person name="Albersmeier A."/>
            <person name="Kalinowski J."/>
            <person name="Ruckert C."/>
        </authorList>
    </citation>
    <scope>NUCLEOTIDE SEQUENCE</scope>
    <source>
        <strain evidence="2">KCTC 42651</strain>
    </source>
</reference>
<dbReference type="RefSeq" id="WP_189989224.1">
    <property type="nucleotide sequence ID" value="NZ_BMZS01000004.1"/>
</dbReference>
<dbReference type="InterPro" id="IPR002629">
    <property type="entry name" value="Met_Synth_C/arc"/>
</dbReference>
<feature type="domain" description="Cobalamin-independent methionine synthase MetE C-terminal/archaeal" evidence="1">
    <location>
        <begin position="155"/>
        <end position="357"/>
    </location>
</feature>
<dbReference type="SUPFAM" id="SSF51726">
    <property type="entry name" value="UROD/MetE-like"/>
    <property type="match status" value="1"/>
</dbReference>
<accession>A0A918XSD5</accession>
<comment type="caution">
    <text evidence="2">The sequence shown here is derived from an EMBL/GenBank/DDBJ whole genome shotgun (WGS) entry which is preliminary data.</text>
</comment>
<dbReference type="GO" id="GO:0008270">
    <property type="term" value="F:zinc ion binding"/>
    <property type="evidence" value="ECO:0007669"/>
    <property type="project" value="InterPro"/>
</dbReference>
<evidence type="ECO:0000313" key="2">
    <source>
        <dbReference type="EMBL" id="GHD49359.1"/>
    </source>
</evidence>
<dbReference type="PANTHER" id="PTHR43844">
    <property type="entry name" value="METHIONINE SYNTHASE"/>
    <property type="match status" value="1"/>
</dbReference>
<keyword evidence="3" id="KW-1185">Reference proteome</keyword>
<dbReference type="AlphaFoldDB" id="A0A918XSD5"/>
<dbReference type="InterPro" id="IPR038071">
    <property type="entry name" value="UROD/MetE-like_sf"/>
</dbReference>